<evidence type="ECO:0000256" key="2">
    <source>
        <dbReference type="ARBA" id="ARBA00005326"/>
    </source>
</evidence>
<dbReference type="SMART" id="SM01194">
    <property type="entry name" value="eRF1_1"/>
    <property type="match status" value="1"/>
</dbReference>
<dbReference type="GO" id="GO:0004045">
    <property type="term" value="F:peptidyl-tRNA hydrolase activity"/>
    <property type="evidence" value="ECO:0007669"/>
    <property type="project" value="EnsemblFungi"/>
</dbReference>
<dbReference type="InterPro" id="IPR004403">
    <property type="entry name" value="Peptide_chain-rel_eRF1/aRF1"/>
</dbReference>
<dbReference type="Gene3D" id="3.30.1330.30">
    <property type="match status" value="2"/>
</dbReference>
<dbReference type="GO" id="GO:0030695">
    <property type="term" value="F:GTPase regulator activity"/>
    <property type="evidence" value="ECO:0007669"/>
    <property type="project" value="EnsemblFungi"/>
</dbReference>
<gene>
    <name evidence="6" type="ORF">THOM_3009</name>
</gene>
<dbReference type="GO" id="GO:0009302">
    <property type="term" value="P:sno(s)RNA transcription"/>
    <property type="evidence" value="ECO:0007669"/>
    <property type="project" value="EnsemblFungi"/>
</dbReference>
<dbReference type="GO" id="GO:0005829">
    <property type="term" value="C:cytosol"/>
    <property type="evidence" value="ECO:0007669"/>
    <property type="project" value="GOC"/>
</dbReference>
<dbReference type="InterPro" id="IPR005141">
    <property type="entry name" value="eRF1_2"/>
</dbReference>
<dbReference type="InParanoid" id="L7JTG9"/>
<dbReference type="InterPro" id="IPR005142">
    <property type="entry name" value="eRF1_3"/>
</dbReference>
<dbReference type="FunCoup" id="L7JTG9">
    <property type="interactions" value="297"/>
</dbReference>
<evidence type="ECO:0000256" key="1">
    <source>
        <dbReference type="ARBA" id="ARBA00004496"/>
    </source>
</evidence>
<dbReference type="InterPro" id="IPR029064">
    <property type="entry name" value="Ribosomal_eL30-like_sf"/>
</dbReference>
<dbReference type="Gene3D" id="3.30.960.10">
    <property type="entry name" value="eRF1 domain 1"/>
    <property type="match status" value="1"/>
</dbReference>
<dbReference type="SUPFAM" id="SSF55315">
    <property type="entry name" value="L30e-like"/>
    <property type="match status" value="1"/>
</dbReference>
<comment type="similarity">
    <text evidence="2">Belongs to the eukaryotic release factor 1 family.</text>
</comment>
<keyword evidence="4" id="KW-0648">Protein biosynthesis</keyword>
<evidence type="ECO:0000313" key="6">
    <source>
        <dbReference type="EMBL" id="ELQ74057.1"/>
    </source>
</evidence>
<protein>
    <submittedName>
        <fullName evidence="6">Peptide chain release factor 1 (ERF1)</fullName>
    </submittedName>
</protein>
<dbReference type="Pfam" id="PF03464">
    <property type="entry name" value="eRF1_2"/>
    <property type="match status" value="1"/>
</dbReference>
<dbReference type="InterPro" id="IPR005140">
    <property type="entry name" value="eRF1_Pelota-like_N"/>
</dbReference>
<dbReference type="GO" id="GO:0016149">
    <property type="term" value="F:translation release factor activity, codon specific"/>
    <property type="evidence" value="ECO:0007669"/>
    <property type="project" value="EnsemblFungi"/>
</dbReference>
<dbReference type="OMA" id="GPGTEKM"/>
<sequence>MQTMLQGLVWRLLYGCAWPTNQIRLKNFINYHPLCRMQEDEIKSYALKKQLLYLRDSRGNGTSMITLILPPRDQIPKALKMLVDEYGTASNIKSRVNRLSVLSAITSAQHKLRTFKNVPPNGLAIFVGTVMDNNKEKKISVAMEPLKPINTSVYMCDSRFHTESLVEQFKENETFGFIVMDGSETVFATLNSNVKKILHTLSVSLPKKHGRGGQSSVRFARLRIEKRNHYVKKVAEIANSLFTNEEGYILAGTADFKNQLFESAILLKNIKDRVIRVVDTNYGGENGLNQAIELAQDSLTMCRYLKERKVLQEFFKSLENDMVVYGQKNTLRLLDEQAITKLIVYEDVEGSVDDQPIIDWLLENYKRYNAELSIVSDKSTEGEQFKEGFGGIGGILKYKCYEDEGYESVESDEIF</sequence>
<dbReference type="AlphaFoldDB" id="L7JTG9"/>
<dbReference type="GO" id="GO:0018444">
    <property type="term" value="C:translation release factor complex"/>
    <property type="evidence" value="ECO:0007669"/>
    <property type="project" value="EnsemblFungi"/>
</dbReference>
<dbReference type="Pfam" id="PF03465">
    <property type="entry name" value="eRF1_3"/>
    <property type="match status" value="1"/>
</dbReference>
<evidence type="ECO:0000256" key="3">
    <source>
        <dbReference type="ARBA" id="ARBA00022490"/>
    </source>
</evidence>
<dbReference type="OrthoDB" id="10254527at2759"/>
<dbReference type="GO" id="GO:0006353">
    <property type="term" value="P:DNA-templated transcription termination"/>
    <property type="evidence" value="ECO:0007669"/>
    <property type="project" value="EnsemblFungi"/>
</dbReference>
<keyword evidence="7" id="KW-1185">Reference proteome</keyword>
<dbReference type="InterPro" id="IPR024049">
    <property type="entry name" value="eRF1_1_sf"/>
</dbReference>
<dbReference type="EMBL" id="JH994079">
    <property type="protein sequence ID" value="ELQ74057.1"/>
    <property type="molecule type" value="Genomic_DNA"/>
</dbReference>
<dbReference type="NCBIfam" id="TIGR03676">
    <property type="entry name" value="aRF1_eRF1"/>
    <property type="match status" value="1"/>
</dbReference>
<dbReference type="Proteomes" id="UP000011185">
    <property type="component" value="Unassembled WGS sequence"/>
</dbReference>
<dbReference type="SUPFAM" id="SSF55481">
    <property type="entry name" value="N-terminal domain of eukaryotic peptide chain release factor subunit 1, ERF1"/>
    <property type="match status" value="1"/>
</dbReference>
<dbReference type="GO" id="GO:0002184">
    <property type="term" value="P:cytoplasmic translational termination"/>
    <property type="evidence" value="ECO:0007669"/>
    <property type="project" value="EnsemblFungi"/>
</dbReference>
<dbReference type="HOGENOM" id="CLU_035759_2_1_1"/>
<dbReference type="VEuPathDB" id="MicrosporidiaDB:THOM_3009"/>
<name>L7JTG9_TRAHO</name>
<comment type="subcellular location">
    <subcellularLocation>
        <location evidence="1">Cytoplasm</location>
    </subcellularLocation>
</comment>
<feature type="domain" description="eRF1/Pelota-like N-terminal" evidence="5">
    <location>
        <begin position="37"/>
        <end position="170"/>
    </location>
</feature>
<evidence type="ECO:0000313" key="7">
    <source>
        <dbReference type="Proteomes" id="UP000011185"/>
    </source>
</evidence>
<dbReference type="GO" id="GO:0010494">
    <property type="term" value="C:cytoplasmic stress granule"/>
    <property type="evidence" value="ECO:0007669"/>
    <property type="project" value="EnsemblFungi"/>
</dbReference>
<dbReference type="STRING" id="72359.L7JTG9"/>
<dbReference type="InterPro" id="IPR042226">
    <property type="entry name" value="eFR1_2_sf"/>
</dbReference>
<evidence type="ECO:0000256" key="4">
    <source>
        <dbReference type="ARBA" id="ARBA00022917"/>
    </source>
</evidence>
<dbReference type="PANTHER" id="PTHR10113">
    <property type="entry name" value="PEPTIDE CHAIN RELEASE FACTOR SUBUNIT 1"/>
    <property type="match status" value="1"/>
</dbReference>
<proteinExistence type="inferred from homology"/>
<keyword evidence="3" id="KW-0963">Cytoplasm</keyword>
<dbReference type="SUPFAM" id="SSF53137">
    <property type="entry name" value="Translational machinery components"/>
    <property type="match status" value="1"/>
</dbReference>
<reference evidence="6 7" key="1">
    <citation type="journal article" date="2012" name="PLoS Pathog.">
        <title>The genome of the obligate intracellular parasite Trachipleistophora hominis: new insights into microsporidian genome dynamics and reductive evolution.</title>
        <authorList>
            <person name="Heinz E."/>
            <person name="Williams T.A."/>
            <person name="Nakjang S."/>
            <person name="Noel C.J."/>
            <person name="Swan D.C."/>
            <person name="Goldberg A.V."/>
            <person name="Harris S.R."/>
            <person name="Weinmaier T."/>
            <person name="Markert S."/>
            <person name="Becher D."/>
            <person name="Bernhardt J."/>
            <person name="Dagan T."/>
            <person name="Hacker C."/>
            <person name="Lucocq J.M."/>
            <person name="Schweder T."/>
            <person name="Rattei T."/>
            <person name="Hall N."/>
            <person name="Hirt R.P."/>
            <person name="Embley T.M."/>
        </authorList>
    </citation>
    <scope>NUCLEOTIDE SEQUENCE [LARGE SCALE GENOMIC DNA]</scope>
</reference>
<organism evidence="6 7">
    <name type="scientific">Trachipleistophora hominis</name>
    <name type="common">Microsporidian parasite</name>
    <dbReference type="NCBI Taxonomy" id="72359"/>
    <lineage>
        <taxon>Eukaryota</taxon>
        <taxon>Fungi</taxon>
        <taxon>Fungi incertae sedis</taxon>
        <taxon>Microsporidia</taxon>
        <taxon>Pleistophoridae</taxon>
        <taxon>Trachipleistophora</taxon>
    </lineage>
</organism>
<dbReference type="Pfam" id="PF03463">
    <property type="entry name" value="eRF1_1"/>
    <property type="match status" value="1"/>
</dbReference>
<accession>L7JTG9</accession>
<evidence type="ECO:0000259" key="5">
    <source>
        <dbReference type="SMART" id="SM01194"/>
    </source>
</evidence>
<dbReference type="Gene3D" id="3.30.420.60">
    <property type="entry name" value="eRF1 domain 2"/>
    <property type="match status" value="1"/>
</dbReference>